<dbReference type="InterPro" id="IPR001128">
    <property type="entry name" value="Cyt_P450"/>
</dbReference>
<gene>
    <name evidence="3" type="ORF">EV191_10472</name>
</gene>
<keyword evidence="2" id="KW-0479">Metal-binding</keyword>
<evidence type="ECO:0000256" key="1">
    <source>
        <dbReference type="ARBA" id="ARBA00010617"/>
    </source>
</evidence>
<keyword evidence="2" id="KW-0408">Iron</keyword>
<keyword evidence="2" id="KW-0560">Oxidoreductase</keyword>
<dbReference type="Pfam" id="PF00067">
    <property type="entry name" value="p450"/>
    <property type="match status" value="1"/>
</dbReference>
<dbReference type="Gene3D" id="1.10.630.10">
    <property type="entry name" value="Cytochrome P450"/>
    <property type="match status" value="1"/>
</dbReference>
<evidence type="ECO:0000313" key="3">
    <source>
        <dbReference type="EMBL" id="TCP53505.1"/>
    </source>
</evidence>
<dbReference type="InterPro" id="IPR036396">
    <property type="entry name" value="Cyt_P450_sf"/>
</dbReference>
<organism evidence="3 4">
    <name type="scientific">Tamaricihabitans halophyticus</name>
    <dbReference type="NCBI Taxonomy" id="1262583"/>
    <lineage>
        <taxon>Bacteria</taxon>
        <taxon>Bacillati</taxon>
        <taxon>Actinomycetota</taxon>
        <taxon>Actinomycetes</taxon>
        <taxon>Pseudonocardiales</taxon>
        <taxon>Pseudonocardiaceae</taxon>
        <taxon>Tamaricihabitans</taxon>
    </lineage>
</organism>
<sequence>MEELLRYLTVTHTGGRRVALEDIHIAGQTIRAGEGIILPNESANRDPEVFAHPNQLDLKREGRSHVAFGFGVHLCLGQSLARLKLQVVYGTLYRRIPAPRAAVELNQISFKHDGTVYGVHELPVTW</sequence>
<dbReference type="PROSITE" id="PS00086">
    <property type="entry name" value="CYTOCHROME_P450"/>
    <property type="match status" value="1"/>
</dbReference>
<keyword evidence="4" id="KW-1185">Reference proteome</keyword>
<proteinExistence type="inferred from homology"/>
<comment type="similarity">
    <text evidence="1 2">Belongs to the cytochrome P450 family.</text>
</comment>
<accession>A0A4R2R252</accession>
<name>A0A4R2R252_9PSEU</name>
<dbReference type="PANTHER" id="PTHR46696">
    <property type="entry name" value="P450, PUTATIVE (EUROFUNG)-RELATED"/>
    <property type="match status" value="1"/>
</dbReference>
<protein>
    <submittedName>
        <fullName evidence="3">Cytochrome P450</fullName>
    </submittedName>
</protein>
<keyword evidence="2" id="KW-0349">Heme</keyword>
<reference evidence="3 4" key="1">
    <citation type="submission" date="2019-03" db="EMBL/GenBank/DDBJ databases">
        <title>Genomic Encyclopedia of Type Strains, Phase IV (KMG-IV): sequencing the most valuable type-strain genomes for metagenomic binning, comparative biology and taxonomic classification.</title>
        <authorList>
            <person name="Goeker M."/>
        </authorList>
    </citation>
    <scope>NUCLEOTIDE SEQUENCE [LARGE SCALE GENOMIC DNA]</scope>
    <source>
        <strain evidence="3 4">DSM 45765</strain>
    </source>
</reference>
<dbReference type="GO" id="GO:0004497">
    <property type="term" value="F:monooxygenase activity"/>
    <property type="evidence" value="ECO:0007669"/>
    <property type="project" value="UniProtKB-KW"/>
</dbReference>
<dbReference type="AlphaFoldDB" id="A0A4R2R252"/>
<keyword evidence="2" id="KW-0503">Monooxygenase</keyword>
<dbReference type="GO" id="GO:0016705">
    <property type="term" value="F:oxidoreductase activity, acting on paired donors, with incorporation or reduction of molecular oxygen"/>
    <property type="evidence" value="ECO:0007669"/>
    <property type="project" value="InterPro"/>
</dbReference>
<comment type="caution">
    <text evidence="3">The sequence shown here is derived from an EMBL/GenBank/DDBJ whole genome shotgun (WGS) entry which is preliminary data.</text>
</comment>
<evidence type="ECO:0000256" key="2">
    <source>
        <dbReference type="RuleBase" id="RU000461"/>
    </source>
</evidence>
<dbReference type="PRINTS" id="PR00359">
    <property type="entry name" value="BP450"/>
</dbReference>
<dbReference type="PANTHER" id="PTHR46696:SF6">
    <property type="entry name" value="P450, PUTATIVE (EUROFUNG)-RELATED"/>
    <property type="match status" value="1"/>
</dbReference>
<dbReference type="GO" id="GO:0005506">
    <property type="term" value="F:iron ion binding"/>
    <property type="evidence" value="ECO:0007669"/>
    <property type="project" value="InterPro"/>
</dbReference>
<dbReference type="InterPro" id="IPR017972">
    <property type="entry name" value="Cyt_P450_CS"/>
</dbReference>
<evidence type="ECO:0000313" key="4">
    <source>
        <dbReference type="Proteomes" id="UP000294911"/>
    </source>
</evidence>
<dbReference type="InterPro" id="IPR002397">
    <property type="entry name" value="Cyt_P450_B"/>
</dbReference>
<dbReference type="SUPFAM" id="SSF48264">
    <property type="entry name" value="Cytochrome P450"/>
    <property type="match status" value="1"/>
</dbReference>
<dbReference type="EMBL" id="SLXQ01000004">
    <property type="protein sequence ID" value="TCP53505.1"/>
    <property type="molecule type" value="Genomic_DNA"/>
</dbReference>
<dbReference type="Proteomes" id="UP000294911">
    <property type="component" value="Unassembled WGS sequence"/>
</dbReference>
<dbReference type="GO" id="GO:0020037">
    <property type="term" value="F:heme binding"/>
    <property type="evidence" value="ECO:0007669"/>
    <property type="project" value="InterPro"/>
</dbReference>